<feature type="region of interest" description="Disordered" evidence="1">
    <location>
        <begin position="1"/>
        <end position="24"/>
    </location>
</feature>
<accession>A0A2P2JGF3</accession>
<sequence length="88" mass="10034">MKMQTKPKRRTTTKSPIDSKGEERDLECIKAIPPPLARRRAGFPGLLDIVIYSWSSSEIENWQKEFGFSRALLKARSKSVCMVSMVMS</sequence>
<organism evidence="2">
    <name type="scientific">Rhizophora mucronata</name>
    <name type="common">Asiatic mangrove</name>
    <dbReference type="NCBI Taxonomy" id="61149"/>
    <lineage>
        <taxon>Eukaryota</taxon>
        <taxon>Viridiplantae</taxon>
        <taxon>Streptophyta</taxon>
        <taxon>Embryophyta</taxon>
        <taxon>Tracheophyta</taxon>
        <taxon>Spermatophyta</taxon>
        <taxon>Magnoliopsida</taxon>
        <taxon>eudicotyledons</taxon>
        <taxon>Gunneridae</taxon>
        <taxon>Pentapetalae</taxon>
        <taxon>rosids</taxon>
        <taxon>fabids</taxon>
        <taxon>Malpighiales</taxon>
        <taxon>Rhizophoraceae</taxon>
        <taxon>Rhizophora</taxon>
    </lineage>
</organism>
<evidence type="ECO:0000313" key="2">
    <source>
        <dbReference type="EMBL" id="MBW92558.1"/>
    </source>
</evidence>
<protein>
    <submittedName>
        <fullName evidence="2">Uncharacterized protein</fullName>
    </submittedName>
</protein>
<name>A0A2P2JGF3_RHIMU</name>
<dbReference type="AlphaFoldDB" id="A0A2P2JGF3"/>
<dbReference type="EMBL" id="GGEC01012075">
    <property type="protein sequence ID" value="MBW92558.1"/>
    <property type="molecule type" value="Transcribed_RNA"/>
</dbReference>
<evidence type="ECO:0000256" key="1">
    <source>
        <dbReference type="SAM" id="MobiDB-lite"/>
    </source>
</evidence>
<feature type="compositionally biased region" description="Basic residues" evidence="1">
    <location>
        <begin position="1"/>
        <end position="12"/>
    </location>
</feature>
<reference evidence="2" key="1">
    <citation type="submission" date="2018-02" db="EMBL/GenBank/DDBJ databases">
        <title>Rhizophora mucronata_Transcriptome.</title>
        <authorList>
            <person name="Meera S.P."/>
            <person name="Sreeshan A."/>
            <person name="Augustine A."/>
        </authorList>
    </citation>
    <scope>NUCLEOTIDE SEQUENCE</scope>
    <source>
        <tissue evidence="2">Leaf</tissue>
    </source>
</reference>
<proteinExistence type="predicted"/>